<evidence type="ECO:0000259" key="11">
    <source>
        <dbReference type="Pfam" id="PF07557"/>
    </source>
</evidence>
<feature type="compositionally biased region" description="Basic and acidic residues" evidence="10">
    <location>
        <begin position="512"/>
        <end position="534"/>
    </location>
</feature>
<accession>W9XPR6</accession>
<keyword evidence="3" id="KW-0158">Chromosome</keyword>
<keyword evidence="6 9" id="KW-0175">Coiled coil</keyword>
<keyword evidence="14" id="KW-1185">Reference proteome</keyword>
<evidence type="ECO:0000256" key="8">
    <source>
        <dbReference type="ARBA" id="ARBA00023328"/>
    </source>
</evidence>
<comment type="similarity">
    <text evidence="2">Belongs to the shugoshin family.</text>
</comment>
<dbReference type="STRING" id="1182542.W9XPR6"/>
<evidence type="ECO:0000259" key="12">
    <source>
        <dbReference type="Pfam" id="PF07558"/>
    </source>
</evidence>
<dbReference type="GO" id="GO:0005634">
    <property type="term" value="C:nucleus"/>
    <property type="evidence" value="ECO:0007669"/>
    <property type="project" value="InterPro"/>
</dbReference>
<evidence type="ECO:0000256" key="9">
    <source>
        <dbReference type="SAM" id="Coils"/>
    </source>
</evidence>
<keyword evidence="8" id="KW-0137">Centromere</keyword>
<feature type="compositionally biased region" description="Basic residues" evidence="10">
    <location>
        <begin position="625"/>
        <end position="639"/>
    </location>
</feature>
<feature type="domain" description="Shugoshin C-terminal" evidence="11">
    <location>
        <begin position="448"/>
        <end position="471"/>
    </location>
</feature>
<feature type="region of interest" description="Disordered" evidence="10">
    <location>
        <begin position="298"/>
        <end position="436"/>
    </location>
</feature>
<feature type="compositionally biased region" description="Basic and acidic residues" evidence="10">
    <location>
        <begin position="108"/>
        <end position="124"/>
    </location>
</feature>
<feature type="compositionally biased region" description="Basic and acidic residues" evidence="10">
    <location>
        <begin position="311"/>
        <end position="320"/>
    </location>
</feature>
<organism evidence="13 14">
    <name type="scientific">Capronia epimyces CBS 606.96</name>
    <dbReference type="NCBI Taxonomy" id="1182542"/>
    <lineage>
        <taxon>Eukaryota</taxon>
        <taxon>Fungi</taxon>
        <taxon>Dikarya</taxon>
        <taxon>Ascomycota</taxon>
        <taxon>Pezizomycotina</taxon>
        <taxon>Eurotiomycetes</taxon>
        <taxon>Chaetothyriomycetidae</taxon>
        <taxon>Chaetothyriales</taxon>
        <taxon>Herpotrichiellaceae</taxon>
        <taxon>Capronia</taxon>
    </lineage>
</organism>
<evidence type="ECO:0000256" key="2">
    <source>
        <dbReference type="ARBA" id="ARBA00010845"/>
    </source>
</evidence>
<dbReference type="InterPro" id="IPR011515">
    <property type="entry name" value="Shugoshin_C"/>
</dbReference>
<dbReference type="GO" id="GO:0051301">
    <property type="term" value="P:cell division"/>
    <property type="evidence" value="ECO:0007669"/>
    <property type="project" value="UniProtKB-KW"/>
</dbReference>
<keyword evidence="4" id="KW-0132">Cell division</keyword>
<evidence type="ECO:0000313" key="14">
    <source>
        <dbReference type="Proteomes" id="UP000019478"/>
    </source>
</evidence>
<gene>
    <name evidence="13" type="ORF">A1O3_06345</name>
</gene>
<name>W9XPR6_9EURO</name>
<dbReference type="Pfam" id="PF07558">
    <property type="entry name" value="Shugoshin_N"/>
    <property type="match status" value="1"/>
</dbReference>
<feature type="region of interest" description="Disordered" evidence="10">
    <location>
        <begin position="207"/>
        <end position="285"/>
    </location>
</feature>
<evidence type="ECO:0000256" key="4">
    <source>
        <dbReference type="ARBA" id="ARBA00022618"/>
    </source>
</evidence>
<dbReference type="Pfam" id="PF07557">
    <property type="entry name" value="Shugoshin_C"/>
    <property type="match status" value="1"/>
</dbReference>
<comment type="caution">
    <text evidence="13">The sequence shown here is derived from an EMBL/GenBank/DDBJ whole genome shotgun (WGS) entry which is preliminary data.</text>
</comment>
<feature type="coiled-coil region" evidence="9">
    <location>
        <begin position="33"/>
        <end position="94"/>
    </location>
</feature>
<feature type="region of interest" description="Disordered" evidence="10">
    <location>
        <begin position="108"/>
        <end position="128"/>
    </location>
</feature>
<evidence type="ECO:0000256" key="7">
    <source>
        <dbReference type="ARBA" id="ARBA00023306"/>
    </source>
</evidence>
<dbReference type="HOGENOM" id="CLU_013723_2_0_1"/>
<dbReference type="eggNOG" id="ENOG502SFX7">
    <property type="taxonomic scope" value="Eukaryota"/>
</dbReference>
<dbReference type="EMBL" id="AMGY01000005">
    <property type="protein sequence ID" value="EXJ82532.1"/>
    <property type="molecule type" value="Genomic_DNA"/>
</dbReference>
<dbReference type="RefSeq" id="XP_007734655.1">
    <property type="nucleotide sequence ID" value="XM_007736465.1"/>
</dbReference>
<evidence type="ECO:0000256" key="5">
    <source>
        <dbReference type="ARBA" id="ARBA00022829"/>
    </source>
</evidence>
<dbReference type="GeneID" id="19170455"/>
<keyword evidence="5" id="KW-0159">Chromosome partition</keyword>
<dbReference type="AlphaFoldDB" id="W9XPR6"/>
<dbReference type="Proteomes" id="UP000019478">
    <property type="component" value="Unassembled WGS sequence"/>
</dbReference>
<feature type="compositionally biased region" description="Basic and acidic residues" evidence="10">
    <location>
        <begin position="357"/>
        <end position="367"/>
    </location>
</feature>
<keyword evidence="7" id="KW-0131">Cell cycle</keyword>
<dbReference type="OrthoDB" id="5394106at2759"/>
<evidence type="ECO:0008006" key="15">
    <source>
        <dbReference type="Google" id="ProtNLM"/>
    </source>
</evidence>
<feature type="compositionally biased region" description="Basic and acidic residues" evidence="10">
    <location>
        <begin position="582"/>
        <end position="591"/>
    </location>
</feature>
<comment type="subcellular location">
    <subcellularLocation>
        <location evidence="1">Chromosome</location>
        <location evidence="1">Centromere</location>
    </subcellularLocation>
</comment>
<evidence type="ECO:0000313" key="13">
    <source>
        <dbReference type="EMBL" id="EXJ82532.1"/>
    </source>
</evidence>
<feature type="compositionally biased region" description="Basic and acidic residues" evidence="10">
    <location>
        <begin position="542"/>
        <end position="567"/>
    </location>
</feature>
<evidence type="ECO:0000256" key="6">
    <source>
        <dbReference type="ARBA" id="ARBA00023054"/>
    </source>
</evidence>
<feature type="compositionally biased region" description="Polar residues" evidence="10">
    <location>
        <begin position="661"/>
        <end position="682"/>
    </location>
</feature>
<evidence type="ECO:0000256" key="3">
    <source>
        <dbReference type="ARBA" id="ARBA00022454"/>
    </source>
</evidence>
<feature type="domain" description="Shugoshin N-terminal coiled-coil" evidence="12">
    <location>
        <begin position="18"/>
        <end position="62"/>
    </location>
</feature>
<sequence length="738" mass="81914">MARLNDAPAPPPESIDALKRRFIRQNREIARVNSTQSQRIRNLETEISRLVAENISLREQAIAAQAEAGRWRNANNVNREILDMKDRMERKVNELSLLIAEMGQLPEKAAEKGRRKSGMRDPRNSTDQGWLNRQSVREAIASDREPYDGRLPVIQEDKLYPRRTLETAEVMAIRDEEALQQASESPELGPPPVAHFDVAEPIAFGSSGAVDYDNSEDSMPLPAASEKRRKRRTSSLLQDMPTEPVSEPSLPAEAGPQLLKSGAKRKLDLTELEEQVPLPPGENDDFVFQRRQAIWNNPASIKKASRFTRAPGRENEKPTETDGSSPQKSTGGARKILAPKSTNSPTKRRVQVSEKFGNLKDDRDGEQKQSVNASPRKRRVQPEFEVPGIVLDANEAVEPHSLPPKTPSAQEADILSPISTEPSARPTHHSQEAAVLNSVEDVLNGSIGRGSRRARAAVSYAEPNLRDKMRRPGKELVGAVEGLAKNKDNPPSAHARGSSIDRAPSEALSGIDTKDVVIKVKQEKDTSEQRERWNELAMPVSSKKEEPTSPLRDKERKEIRRDKEHPNIEANPLKQINRRQRYSNELEKAVDQMKIFDPPTASPIEEPKSPNAARDYTKTASAATSKRKVSGSAIGRRHSTQPTSASSLNSAAGDDKRASRTSESTSNLKGQLPRPSSATSLRQHPVNDIEDKHLKRSQSVSSKLRATRAETDEPDSARSVSSSARNERITNRRQSMMV</sequence>
<reference evidence="13 14" key="1">
    <citation type="submission" date="2013-03" db="EMBL/GenBank/DDBJ databases">
        <title>The Genome Sequence of Capronia epimyces CBS 606.96.</title>
        <authorList>
            <consortium name="The Broad Institute Genomics Platform"/>
            <person name="Cuomo C."/>
            <person name="de Hoog S."/>
            <person name="Gorbushina A."/>
            <person name="Walker B."/>
            <person name="Young S.K."/>
            <person name="Zeng Q."/>
            <person name="Gargeya S."/>
            <person name="Fitzgerald M."/>
            <person name="Haas B."/>
            <person name="Abouelleil A."/>
            <person name="Allen A.W."/>
            <person name="Alvarado L."/>
            <person name="Arachchi H.M."/>
            <person name="Berlin A.M."/>
            <person name="Chapman S.B."/>
            <person name="Gainer-Dewar J."/>
            <person name="Goldberg J."/>
            <person name="Griggs A."/>
            <person name="Gujja S."/>
            <person name="Hansen M."/>
            <person name="Howarth C."/>
            <person name="Imamovic A."/>
            <person name="Ireland A."/>
            <person name="Larimer J."/>
            <person name="McCowan C."/>
            <person name="Murphy C."/>
            <person name="Pearson M."/>
            <person name="Poon T.W."/>
            <person name="Priest M."/>
            <person name="Roberts A."/>
            <person name="Saif S."/>
            <person name="Shea T."/>
            <person name="Sisk P."/>
            <person name="Sykes S."/>
            <person name="Wortman J."/>
            <person name="Nusbaum C."/>
            <person name="Birren B."/>
        </authorList>
    </citation>
    <scope>NUCLEOTIDE SEQUENCE [LARGE SCALE GENOMIC DNA]</scope>
    <source>
        <strain evidence="13 14">CBS 606.96</strain>
    </source>
</reference>
<dbReference type="GO" id="GO:0000779">
    <property type="term" value="C:condensed chromosome, centromeric region"/>
    <property type="evidence" value="ECO:0007669"/>
    <property type="project" value="UniProtKB-ARBA"/>
</dbReference>
<protein>
    <recommendedName>
        <fullName evidence="15">Shugoshin C-terminal domain-containing protein</fullName>
    </recommendedName>
</protein>
<feature type="region of interest" description="Disordered" evidence="10">
    <location>
        <begin position="479"/>
        <end position="738"/>
    </location>
</feature>
<feature type="compositionally biased region" description="Polar residues" evidence="10">
    <location>
        <begin position="640"/>
        <end position="650"/>
    </location>
</feature>
<evidence type="ECO:0000256" key="10">
    <source>
        <dbReference type="SAM" id="MobiDB-lite"/>
    </source>
</evidence>
<proteinExistence type="inferred from homology"/>
<dbReference type="InterPro" id="IPR011516">
    <property type="entry name" value="Shugoshin_N"/>
</dbReference>
<dbReference type="GO" id="GO:0045132">
    <property type="term" value="P:meiotic chromosome segregation"/>
    <property type="evidence" value="ECO:0007669"/>
    <property type="project" value="InterPro"/>
</dbReference>
<feature type="compositionally biased region" description="Polar residues" evidence="10">
    <location>
        <begin position="321"/>
        <end position="330"/>
    </location>
</feature>
<evidence type="ECO:0000256" key="1">
    <source>
        <dbReference type="ARBA" id="ARBA00004584"/>
    </source>
</evidence>